<comment type="caution">
    <text evidence="2">The sequence shown here is derived from an EMBL/GenBank/DDBJ whole genome shotgun (WGS) entry which is preliminary data.</text>
</comment>
<evidence type="ECO:0000313" key="2">
    <source>
        <dbReference type="EMBL" id="MDR6630423.1"/>
    </source>
</evidence>
<reference evidence="2" key="1">
    <citation type="submission" date="2023-07" db="EMBL/GenBank/DDBJ databases">
        <title>Sorghum-associated microbial communities from plants grown in Nebraska, USA.</title>
        <authorList>
            <person name="Schachtman D."/>
        </authorList>
    </citation>
    <scope>NUCLEOTIDE SEQUENCE</scope>
    <source>
        <strain evidence="2">BE44</strain>
    </source>
</reference>
<dbReference type="AlphaFoldDB" id="A0AAW8LPT8"/>
<gene>
    <name evidence="2" type="ORF">J2X86_002478</name>
</gene>
<name>A0AAW8LPT8_ACILW</name>
<feature type="compositionally biased region" description="Basic and acidic residues" evidence="1">
    <location>
        <begin position="57"/>
        <end position="79"/>
    </location>
</feature>
<feature type="region of interest" description="Disordered" evidence="1">
    <location>
        <begin position="56"/>
        <end position="79"/>
    </location>
</feature>
<protein>
    <submittedName>
        <fullName evidence="2">Uncharacterized protein</fullName>
    </submittedName>
</protein>
<evidence type="ECO:0000313" key="3">
    <source>
        <dbReference type="Proteomes" id="UP001262767"/>
    </source>
</evidence>
<proteinExistence type="predicted"/>
<dbReference type="RefSeq" id="WP_310077930.1">
    <property type="nucleotide sequence ID" value="NZ_JAVDSC010000012.1"/>
</dbReference>
<accession>A0AAW8LPT8</accession>
<sequence length="117" mass="13480">MKEAEREWRHKRRTGFVFVGPKPITHGTPAAFNYHGCSCDICVTFIRAYRKKQREKKRAEKVANKPKKENKIIRKKGPELSPEKQRECGTAEAYSFGCTCQLCITQGFQLFIKEIAA</sequence>
<evidence type="ECO:0000256" key="1">
    <source>
        <dbReference type="SAM" id="MobiDB-lite"/>
    </source>
</evidence>
<organism evidence="2 3">
    <name type="scientific">Acinetobacter lwoffii</name>
    <dbReference type="NCBI Taxonomy" id="28090"/>
    <lineage>
        <taxon>Bacteria</taxon>
        <taxon>Pseudomonadati</taxon>
        <taxon>Pseudomonadota</taxon>
        <taxon>Gammaproteobacteria</taxon>
        <taxon>Moraxellales</taxon>
        <taxon>Moraxellaceae</taxon>
        <taxon>Acinetobacter</taxon>
    </lineage>
</organism>
<dbReference type="EMBL" id="JAVDSC010000012">
    <property type="protein sequence ID" value="MDR6630423.1"/>
    <property type="molecule type" value="Genomic_DNA"/>
</dbReference>
<dbReference type="Proteomes" id="UP001262767">
    <property type="component" value="Unassembled WGS sequence"/>
</dbReference>